<dbReference type="Gene3D" id="1.20.1530.20">
    <property type="match status" value="1"/>
</dbReference>
<evidence type="ECO:0000256" key="2">
    <source>
        <dbReference type="ARBA" id="ARBA00005551"/>
    </source>
</evidence>
<feature type="compositionally biased region" description="Basic and acidic residues" evidence="7">
    <location>
        <begin position="539"/>
        <end position="548"/>
    </location>
</feature>
<dbReference type="Proteomes" id="UP001347146">
    <property type="component" value="Unassembled WGS sequence"/>
</dbReference>
<feature type="transmembrane region" description="Helical" evidence="8">
    <location>
        <begin position="58"/>
        <end position="75"/>
    </location>
</feature>
<evidence type="ECO:0000256" key="4">
    <source>
        <dbReference type="ARBA" id="ARBA00022692"/>
    </source>
</evidence>
<dbReference type="EMBL" id="JAZDUF010000002">
    <property type="protein sequence ID" value="MEE3850143.1"/>
    <property type="molecule type" value="Genomic_DNA"/>
</dbReference>
<dbReference type="PANTHER" id="PTHR42751:SF3">
    <property type="entry name" value="SODIUM_GLUTAMATE SYMPORTER"/>
    <property type="match status" value="1"/>
</dbReference>
<keyword evidence="6 8" id="KW-0472">Membrane</keyword>
<dbReference type="PROSITE" id="PS51201">
    <property type="entry name" value="RCK_N"/>
    <property type="match status" value="1"/>
</dbReference>
<feature type="transmembrane region" description="Helical" evidence="8">
    <location>
        <begin position="328"/>
        <end position="351"/>
    </location>
</feature>
<feature type="transmembrane region" description="Helical" evidence="8">
    <location>
        <begin position="357"/>
        <end position="376"/>
    </location>
</feature>
<evidence type="ECO:0000313" key="10">
    <source>
        <dbReference type="EMBL" id="MEE3850143.1"/>
    </source>
</evidence>
<keyword evidence="4 8" id="KW-0812">Transmembrane</keyword>
<evidence type="ECO:0000256" key="8">
    <source>
        <dbReference type="SAM" id="Phobius"/>
    </source>
</evidence>
<feature type="transmembrane region" description="Helical" evidence="8">
    <location>
        <begin position="32"/>
        <end position="52"/>
    </location>
</feature>
<evidence type="ECO:0000256" key="7">
    <source>
        <dbReference type="SAM" id="MobiDB-lite"/>
    </source>
</evidence>
<dbReference type="Pfam" id="PF00999">
    <property type="entry name" value="Na_H_Exchanger"/>
    <property type="match status" value="1"/>
</dbReference>
<feature type="transmembrane region" description="Helical" evidence="8">
    <location>
        <begin position="216"/>
        <end position="236"/>
    </location>
</feature>
<feature type="transmembrane region" description="Helical" evidence="8">
    <location>
        <begin position="87"/>
        <end position="109"/>
    </location>
</feature>
<dbReference type="RefSeq" id="WP_330431824.1">
    <property type="nucleotide sequence ID" value="NZ_JAZDUF010000002.1"/>
</dbReference>
<evidence type="ECO:0000256" key="3">
    <source>
        <dbReference type="ARBA" id="ARBA00022448"/>
    </source>
</evidence>
<comment type="subcellular location">
    <subcellularLocation>
        <location evidence="1">Membrane</location>
        <topology evidence="1">Multi-pass membrane protein</topology>
    </subcellularLocation>
</comment>
<gene>
    <name evidence="10" type="ORF">VZC37_07345</name>
</gene>
<feature type="transmembrane region" description="Helical" evidence="8">
    <location>
        <begin position="270"/>
        <end position="286"/>
    </location>
</feature>
<dbReference type="InterPro" id="IPR036291">
    <property type="entry name" value="NAD(P)-bd_dom_sf"/>
</dbReference>
<evidence type="ECO:0000259" key="9">
    <source>
        <dbReference type="PROSITE" id="PS51201"/>
    </source>
</evidence>
<keyword evidence="5 8" id="KW-1133">Transmembrane helix</keyword>
<feature type="transmembrane region" description="Helical" evidence="8">
    <location>
        <begin position="177"/>
        <end position="204"/>
    </location>
</feature>
<dbReference type="InterPro" id="IPR003148">
    <property type="entry name" value="RCK_N"/>
</dbReference>
<feature type="domain" description="RCK N-terminal" evidence="9">
    <location>
        <begin position="407"/>
        <end position="523"/>
    </location>
</feature>
<comment type="similarity">
    <text evidence="2">Belongs to the monovalent cation:proton antiporter 2 (CPA2) transporter (TC 2.A.37) family.</text>
</comment>
<sequence>MVEPHDFVLIAAILAIASVAGLLATKLRQPMIVAFIGVGILVGPTGTGWVTTNETIELLARLGIAILLFLVGLRLDMNLIRTTGPVALITGIGQVVLTGAISYLLALAFGMSAVAAFYIALALTFSSTIIIVKLLSDTREIEQLHGRIAVGLLIVQDLVVVVVMIAINAFGQDTDDAMAVSIALVLVKGVGLLAGIALVMRFVLPWLLHQVARSQELLVLFGVAYAIALAAVTAELGFSSEVGAFLAGVSLAATPYRDALGARLVSLRDFLLLFFFLDLGAGLDFADASGHIAEVVVFSLFVLVGKPVIIIALMALQRYPQQVNFMTGLPLGQISEFSLILAALGLGLGHISDTTSSVITVVALITIAGSTYLILFSHQLYRRLEPWLSVFDRSSSRRETSGDPELEVDAILYGLGRFGRHIADEFSAAGHRLLAVDFDPHRLAANTRPGVTTIYGSAADLHFLETLPLTRARFIISTIPTMDANFALLHALAHHDYAGHVVMTAHHPHDAEALRAAGADIVLEPFSLAAEATTEILDHLITDRSDRTDDTDDDRPGGPPPGH</sequence>
<dbReference type="Gene3D" id="3.40.50.720">
    <property type="entry name" value="NAD(P)-binding Rossmann-like Domain"/>
    <property type="match status" value="1"/>
</dbReference>
<dbReference type="PANTHER" id="PTHR42751">
    <property type="entry name" value="SODIUM/HYDROGEN EXCHANGER FAMILY/TRKA DOMAIN PROTEIN"/>
    <property type="match status" value="1"/>
</dbReference>
<feature type="transmembrane region" description="Helical" evidence="8">
    <location>
        <begin position="115"/>
        <end position="136"/>
    </location>
</feature>
<reference evidence="10 11" key="1">
    <citation type="submission" date="2024-01" db="EMBL/GenBank/DDBJ databases">
        <title>Draft genome sequence of Gordonia sp. LSe1-13.</title>
        <authorList>
            <person name="Suphannarot A."/>
            <person name="Mingma R."/>
        </authorList>
    </citation>
    <scope>NUCLEOTIDE SEQUENCE [LARGE SCALE GENOMIC DNA]</scope>
    <source>
        <strain evidence="10 11">LSe1-13</strain>
    </source>
</reference>
<dbReference type="Pfam" id="PF02254">
    <property type="entry name" value="TrkA_N"/>
    <property type="match status" value="1"/>
</dbReference>
<organism evidence="10 11">
    <name type="scientific">Gordonia sesuvii</name>
    <dbReference type="NCBI Taxonomy" id="3116777"/>
    <lineage>
        <taxon>Bacteria</taxon>
        <taxon>Bacillati</taxon>
        <taxon>Actinomycetota</taxon>
        <taxon>Actinomycetes</taxon>
        <taxon>Mycobacteriales</taxon>
        <taxon>Gordoniaceae</taxon>
        <taxon>Gordonia</taxon>
    </lineage>
</organism>
<keyword evidence="11" id="KW-1185">Reference proteome</keyword>
<accession>A0ABU7MAL0</accession>
<keyword evidence="3" id="KW-0813">Transport</keyword>
<name>A0ABU7MAL0_9ACTN</name>
<evidence type="ECO:0000313" key="11">
    <source>
        <dbReference type="Proteomes" id="UP001347146"/>
    </source>
</evidence>
<evidence type="ECO:0000256" key="1">
    <source>
        <dbReference type="ARBA" id="ARBA00004141"/>
    </source>
</evidence>
<feature type="transmembrane region" description="Helical" evidence="8">
    <location>
        <begin position="292"/>
        <end position="316"/>
    </location>
</feature>
<feature type="transmembrane region" description="Helical" evidence="8">
    <location>
        <begin position="148"/>
        <end position="171"/>
    </location>
</feature>
<dbReference type="SUPFAM" id="SSF51735">
    <property type="entry name" value="NAD(P)-binding Rossmann-fold domains"/>
    <property type="match status" value="1"/>
</dbReference>
<feature type="transmembrane region" description="Helical" evidence="8">
    <location>
        <begin position="6"/>
        <end position="25"/>
    </location>
</feature>
<evidence type="ECO:0000256" key="6">
    <source>
        <dbReference type="ARBA" id="ARBA00023136"/>
    </source>
</evidence>
<protein>
    <submittedName>
        <fullName evidence="10">Cation:proton antiporter family protein</fullName>
    </submittedName>
</protein>
<comment type="caution">
    <text evidence="10">The sequence shown here is derived from an EMBL/GenBank/DDBJ whole genome shotgun (WGS) entry which is preliminary data.</text>
</comment>
<proteinExistence type="inferred from homology"/>
<evidence type="ECO:0000256" key="5">
    <source>
        <dbReference type="ARBA" id="ARBA00022989"/>
    </source>
</evidence>
<dbReference type="InterPro" id="IPR006153">
    <property type="entry name" value="Cation/H_exchanger_TM"/>
</dbReference>
<feature type="region of interest" description="Disordered" evidence="7">
    <location>
        <begin position="539"/>
        <end position="563"/>
    </location>
</feature>
<dbReference type="InterPro" id="IPR038770">
    <property type="entry name" value="Na+/solute_symporter_sf"/>
</dbReference>